<proteinExistence type="predicted"/>
<dbReference type="Proteomes" id="UP001231189">
    <property type="component" value="Unassembled WGS sequence"/>
</dbReference>
<organism evidence="3 4">
    <name type="scientific">Lolium multiflorum</name>
    <name type="common">Italian ryegrass</name>
    <name type="synonym">Lolium perenne subsp. multiflorum</name>
    <dbReference type="NCBI Taxonomy" id="4521"/>
    <lineage>
        <taxon>Eukaryota</taxon>
        <taxon>Viridiplantae</taxon>
        <taxon>Streptophyta</taxon>
        <taxon>Embryophyta</taxon>
        <taxon>Tracheophyta</taxon>
        <taxon>Spermatophyta</taxon>
        <taxon>Magnoliopsida</taxon>
        <taxon>Liliopsida</taxon>
        <taxon>Poales</taxon>
        <taxon>Poaceae</taxon>
        <taxon>BOP clade</taxon>
        <taxon>Pooideae</taxon>
        <taxon>Poodae</taxon>
        <taxon>Poeae</taxon>
        <taxon>Poeae Chloroplast Group 2 (Poeae type)</taxon>
        <taxon>Loliodinae</taxon>
        <taxon>Loliinae</taxon>
        <taxon>Lolium</taxon>
    </lineage>
</organism>
<feature type="compositionally biased region" description="Low complexity" evidence="1">
    <location>
        <begin position="38"/>
        <end position="71"/>
    </location>
</feature>
<dbReference type="EMBL" id="JAUUTY010000004">
    <property type="protein sequence ID" value="KAK1651315.1"/>
    <property type="molecule type" value="Genomic_DNA"/>
</dbReference>
<dbReference type="InterPro" id="IPR013103">
    <property type="entry name" value="RVT_2"/>
</dbReference>
<reference evidence="3" key="1">
    <citation type="submission" date="2023-07" db="EMBL/GenBank/DDBJ databases">
        <title>A chromosome-level genome assembly of Lolium multiflorum.</title>
        <authorList>
            <person name="Chen Y."/>
            <person name="Copetti D."/>
            <person name="Kolliker R."/>
            <person name="Studer B."/>
        </authorList>
    </citation>
    <scope>NUCLEOTIDE SEQUENCE</scope>
    <source>
        <strain evidence="3">02402/16</strain>
        <tissue evidence="3">Leaf</tissue>
    </source>
</reference>
<evidence type="ECO:0000259" key="2">
    <source>
        <dbReference type="Pfam" id="PF07727"/>
    </source>
</evidence>
<feature type="domain" description="Reverse transcriptase Ty1/copia-type" evidence="2">
    <location>
        <begin position="244"/>
        <end position="320"/>
    </location>
</feature>
<name>A0AAD8SHZ1_LOLMU</name>
<gene>
    <name evidence="3" type="ORF">QYE76_069120</name>
</gene>
<feature type="compositionally biased region" description="Low complexity" evidence="1">
    <location>
        <begin position="7"/>
        <end position="30"/>
    </location>
</feature>
<evidence type="ECO:0000256" key="1">
    <source>
        <dbReference type="SAM" id="MobiDB-lite"/>
    </source>
</evidence>
<dbReference type="AlphaFoldDB" id="A0AAD8SHZ1"/>
<feature type="region of interest" description="Disordered" evidence="1">
    <location>
        <begin position="1"/>
        <end position="76"/>
    </location>
</feature>
<protein>
    <recommendedName>
        <fullName evidence="2">Reverse transcriptase Ty1/copia-type domain-containing protein</fullName>
    </recommendedName>
</protein>
<dbReference type="Pfam" id="PF07727">
    <property type="entry name" value="RVT_2"/>
    <property type="match status" value="1"/>
</dbReference>
<sequence length="326" mass="34212">MALSSESATLPATLPSATSAPPPALSAVSDSPPPQIPPSTAMAAAPPTTAPTASDAAPAIGSFPQQSTPTWPWSPPLSVKALARDMGTSQPIQGIGRGSRLDVFTPASSHDHIDLGCMELRRAACLGLASAEPGSAPGFCPVLPGEERASTLHGQQTASGFRPVTPGEERASALHGQQHAQLRACVTPVASAPAYPAPDAESSPARGSPAAHVTAVLHVHVSTGSSAATDGSLPQVKLHADGSIERYKARLVEKGYKHRYDLDYDETFSPMVKPATIRLLLAMALSHKWHLCQLHIQNAFLNGFLDEEVYMRQPPGFVDPDNPDHY</sequence>
<keyword evidence="4" id="KW-1185">Reference proteome</keyword>
<evidence type="ECO:0000313" key="4">
    <source>
        <dbReference type="Proteomes" id="UP001231189"/>
    </source>
</evidence>
<accession>A0AAD8SHZ1</accession>
<evidence type="ECO:0000313" key="3">
    <source>
        <dbReference type="EMBL" id="KAK1651315.1"/>
    </source>
</evidence>
<comment type="caution">
    <text evidence="3">The sequence shown here is derived from an EMBL/GenBank/DDBJ whole genome shotgun (WGS) entry which is preliminary data.</text>
</comment>